<evidence type="ECO:0000313" key="8">
    <source>
        <dbReference type="EMBL" id="EME01244.1"/>
    </source>
</evidence>
<dbReference type="PANTHER" id="PTHR30532:SF1">
    <property type="entry name" value="IRON(3+)-HYDROXAMATE-BINDING PROTEIN FHUD"/>
    <property type="match status" value="1"/>
</dbReference>
<feature type="domain" description="Fe/B12 periplasmic-binding" evidence="7">
    <location>
        <begin position="45"/>
        <end position="307"/>
    </location>
</feature>
<dbReference type="GO" id="GO:0030288">
    <property type="term" value="C:outer membrane-bounded periplasmic space"/>
    <property type="evidence" value="ECO:0007669"/>
    <property type="project" value="TreeGrafter"/>
</dbReference>
<dbReference type="GO" id="GO:1901678">
    <property type="term" value="P:iron coordination entity transport"/>
    <property type="evidence" value="ECO:0007669"/>
    <property type="project" value="UniProtKB-ARBA"/>
</dbReference>
<dbReference type="PANTHER" id="PTHR30532">
    <property type="entry name" value="IRON III DICITRATE-BINDING PERIPLASMIC PROTEIN"/>
    <property type="match status" value="1"/>
</dbReference>
<keyword evidence="3" id="KW-0813">Transport</keyword>
<sequence>MMPMIFRRLVATLLAGLLALPAMAETRQVQDAFGNTVSVPAAPKRVITLSEIDLDTALALGVTPVGTINGRGQAAPPRYLDGRLPAGIEVVGDIDNPNLETLLELEPDLILTGPVKPEQLAILNEIAPTVITFNWARPWQESMQRTAQALNRKAEAKAVLERYWARIEEARKRLADHQGETLSIVRWNPKGPSYMFLDAFSSSVVEDIGLVRPPHQQDPGHTHSMALSLESLELLDADWLVIGTLATSGEAVEAMQQAEQTPAFRQLSAIRAKRFGAVDGSLWTSLGGPQAALQVIEDVEELLGKAGAEPVVRD</sequence>
<dbReference type="PATRIC" id="fig|1212548.4.peg.1036"/>
<evidence type="ECO:0000259" key="7">
    <source>
        <dbReference type="PROSITE" id="PS50983"/>
    </source>
</evidence>
<keyword evidence="4" id="KW-0408">Iron</keyword>
<reference evidence="8 9" key="1">
    <citation type="journal article" date="2013" name="Genome Announc.">
        <title>Draft Genome of Pseudomonas stutzeri Strain NF13, a Nitrogen Fixer Isolated from the Galapagos Rift Hydrothermal Vent.</title>
        <authorList>
            <person name="Pena A."/>
            <person name="Busquets A."/>
            <person name="Gomila M."/>
            <person name="Mayol J."/>
            <person name="Bosch R."/>
            <person name="Nogales B."/>
            <person name="Garcia-Valdes E."/>
            <person name="Bennasar A."/>
            <person name="Lalucat J."/>
        </authorList>
    </citation>
    <scope>NUCLEOTIDE SEQUENCE [LARGE SCALE GENOMIC DNA]</scope>
    <source>
        <strain evidence="8 9">NF13</strain>
    </source>
</reference>
<dbReference type="Pfam" id="PF01497">
    <property type="entry name" value="Peripla_BP_2"/>
    <property type="match status" value="1"/>
</dbReference>
<evidence type="ECO:0000256" key="4">
    <source>
        <dbReference type="ARBA" id="ARBA00022496"/>
    </source>
</evidence>
<gene>
    <name evidence="8" type="ORF">B381_05451</name>
</gene>
<evidence type="ECO:0000256" key="6">
    <source>
        <dbReference type="SAM" id="SignalP"/>
    </source>
</evidence>
<comment type="similarity">
    <text evidence="2">Belongs to the bacterial solute-binding protein 8 family.</text>
</comment>
<evidence type="ECO:0000313" key="9">
    <source>
        <dbReference type="Proteomes" id="UP000011700"/>
    </source>
</evidence>
<dbReference type="Proteomes" id="UP000011700">
    <property type="component" value="Unassembled WGS sequence"/>
</dbReference>
<dbReference type="InterPro" id="IPR002491">
    <property type="entry name" value="ABC_transptr_periplasmic_BD"/>
</dbReference>
<organism evidence="8 9">
    <name type="scientific">Stutzerimonas stutzeri NF13</name>
    <dbReference type="NCBI Taxonomy" id="1212548"/>
    <lineage>
        <taxon>Bacteria</taxon>
        <taxon>Pseudomonadati</taxon>
        <taxon>Pseudomonadota</taxon>
        <taxon>Gammaproteobacteria</taxon>
        <taxon>Pseudomonadales</taxon>
        <taxon>Pseudomonadaceae</taxon>
        <taxon>Stutzerimonas</taxon>
    </lineage>
</organism>
<dbReference type="EMBL" id="AOBS01000032">
    <property type="protein sequence ID" value="EME01244.1"/>
    <property type="molecule type" value="Genomic_DNA"/>
</dbReference>
<feature type="chain" id="PRO_5004027691" evidence="6">
    <location>
        <begin position="25"/>
        <end position="314"/>
    </location>
</feature>
<dbReference type="PROSITE" id="PS50983">
    <property type="entry name" value="FE_B12_PBP"/>
    <property type="match status" value="1"/>
</dbReference>
<dbReference type="InterPro" id="IPR051313">
    <property type="entry name" value="Bact_iron-sidero_bind"/>
</dbReference>
<dbReference type="Gene3D" id="3.40.50.1980">
    <property type="entry name" value="Nitrogenase molybdenum iron protein domain"/>
    <property type="match status" value="2"/>
</dbReference>
<evidence type="ECO:0000256" key="2">
    <source>
        <dbReference type="ARBA" id="ARBA00008814"/>
    </source>
</evidence>
<comment type="caution">
    <text evidence="8">The sequence shown here is derived from an EMBL/GenBank/DDBJ whole genome shotgun (WGS) entry which is preliminary data.</text>
</comment>
<dbReference type="AlphaFoldDB" id="M2VNS2"/>
<protein>
    <submittedName>
        <fullName evidence="8">Periplasmic binding protein</fullName>
    </submittedName>
</protein>
<keyword evidence="5 6" id="KW-0732">Signal</keyword>
<keyword evidence="4" id="KW-0406">Ion transport</keyword>
<name>M2VNS2_STUST</name>
<dbReference type="SUPFAM" id="SSF53807">
    <property type="entry name" value="Helical backbone' metal receptor"/>
    <property type="match status" value="1"/>
</dbReference>
<evidence type="ECO:0000256" key="1">
    <source>
        <dbReference type="ARBA" id="ARBA00004196"/>
    </source>
</evidence>
<feature type="signal peptide" evidence="6">
    <location>
        <begin position="1"/>
        <end position="24"/>
    </location>
</feature>
<keyword evidence="4" id="KW-0410">Iron transport</keyword>
<dbReference type="CDD" id="cd01146">
    <property type="entry name" value="FhuD"/>
    <property type="match status" value="1"/>
</dbReference>
<comment type="subcellular location">
    <subcellularLocation>
        <location evidence="1">Cell envelope</location>
    </subcellularLocation>
</comment>
<proteinExistence type="inferred from homology"/>
<evidence type="ECO:0000256" key="5">
    <source>
        <dbReference type="ARBA" id="ARBA00022729"/>
    </source>
</evidence>
<dbReference type="RefSeq" id="WP_003299122.1">
    <property type="nucleotide sequence ID" value="NZ_AOBS01000032.1"/>
</dbReference>
<accession>M2VNS2</accession>
<evidence type="ECO:0000256" key="3">
    <source>
        <dbReference type="ARBA" id="ARBA00022448"/>
    </source>
</evidence>
<dbReference type="eggNOG" id="COG0614">
    <property type="taxonomic scope" value="Bacteria"/>
</dbReference>